<dbReference type="SMART" id="SM00382">
    <property type="entry name" value="AAA"/>
    <property type="match status" value="1"/>
</dbReference>
<reference evidence="5" key="1">
    <citation type="journal article" date="2020" name="Nature">
        <title>Giant virus diversity and host interactions through global metagenomics.</title>
        <authorList>
            <person name="Schulz F."/>
            <person name="Roux S."/>
            <person name="Paez-Espino D."/>
            <person name="Jungbluth S."/>
            <person name="Walsh D.A."/>
            <person name="Denef V.J."/>
            <person name="McMahon K.D."/>
            <person name="Konstantinidis K.T."/>
            <person name="Eloe-Fadrosh E.A."/>
            <person name="Kyrpides N.C."/>
            <person name="Woyke T."/>
        </authorList>
    </citation>
    <scope>NUCLEOTIDE SEQUENCE</scope>
    <source>
        <strain evidence="5">GVMAG-M-3300009159-65</strain>
    </source>
</reference>
<feature type="domain" description="AAA+ ATPase" evidence="4">
    <location>
        <begin position="34"/>
        <end position="156"/>
    </location>
</feature>
<dbReference type="InterPro" id="IPR003959">
    <property type="entry name" value="ATPase_AAA_core"/>
</dbReference>
<proteinExistence type="predicted"/>
<dbReference type="Pfam" id="PF00004">
    <property type="entry name" value="AAA"/>
    <property type="match status" value="1"/>
</dbReference>
<evidence type="ECO:0000256" key="3">
    <source>
        <dbReference type="ARBA" id="ARBA00022840"/>
    </source>
</evidence>
<dbReference type="CDD" id="cd00009">
    <property type="entry name" value="AAA"/>
    <property type="match status" value="1"/>
</dbReference>
<dbReference type="EMBL" id="MN738930">
    <property type="protein sequence ID" value="QHT32044.1"/>
    <property type="molecule type" value="Genomic_DNA"/>
</dbReference>
<accession>A0A6C0ES80</accession>
<dbReference type="GO" id="GO:0016887">
    <property type="term" value="F:ATP hydrolysis activity"/>
    <property type="evidence" value="ECO:0007669"/>
    <property type="project" value="InterPro"/>
</dbReference>
<dbReference type="Gene3D" id="1.10.8.60">
    <property type="match status" value="1"/>
</dbReference>
<dbReference type="InterPro" id="IPR027417">
    <property type="entry name" value="P-loop_NTPase"/>
</dbReference>
<evidence type="ECO:0000259" key="4">
    <source>
        <dbReference type="SMART" id="SM00382"/>
    </source>
</evidence>
<dbReference type="InterPro" id="IPR050238">
    <property type="entry name" value="DNA_Rep/Repair_Clamp_Loader"/>
</dbReference>
<evidence type="ECO:0000256" key="1">
    <source>
        <dbReference type="ARBA" id="ARBA00022705"/>
    </source>
</evidence>
<dbReference type="SUPFAM" id="SSF52540">
    <property type="entry name" value="P-loop containing nucleoside triphosphate hydrolases"/>
    <property type="match status" value="1"/>
</dbReference>
<dbReference type="GO" id="GO:0006261">
    <property type="term" value="P:DNA-templated DNA replication"/>
    <property type="evidence" value="ECO:0007669"/>
    <property type="project" value="TreeGrafter"/>
</dbReference>
<sequence length="301" mass="35831">MLPWIEKYRPNHLNDIILDEETKKLFTNMIDDKYFPQILFYGPPGTGKTTTIICLLKMYQAKYKCSHNVIHLNASDERGIETIRTQIHSFIYTQGMFHNDLKFIVLDEVDSMTKPAQLSLLGLLNIPNVRFCLICNYISKLIQPLRDALLLIPFYNTINDDTYINNIVEKEHIKIDNETLKDIKFNYYPDLRSTVNSLQNYYYNPYPIIKENILDLVCTSYNDTSYSNTSYNDTSYSNIIMINEYIKTIYFKDFLIKLFIKMLNYNVDIKLIKMMKDLIIIKQDFDYFDKYFMPYYKELNP</sequence>
<keyword evidence="2" id="KW-0547">Nucleotide-binding</keyword>
<dbReference type="GO" id="GO:0005634">
    <property type="term" value="C:nucleus"/>
    <property type="evidence" value="ECO:0007669"/>
    <property type="project" value="TreeGrafter"/>
</dbReference>
<keyword evidence="3" id="KW-0067">ATP-binding</keyword>
<dbReference type="Gene3D" id="3.40.50.300">
    <property type="entry name" value="P-loop containing nucleotide triphosphate hydrolases"/>
    <property type="match status" value="1"/>
</dbReference>
<dbReference type="GO" id="GO:0005524">
    <property type="term" value="F:ATP binding"/>
    <property type="evidence" value="ECO:0007669"/>
    <property type="project" value="UniProtKB-KW"/>
</dbReference>
<dbReference type="InterPro" id="IPR003593">
    <property type="entry name" value="AAA+_ATPase"/>
</dbReference>
<dbReference type="PANTHER" id="PTHR11669">
    <property type="entry name" value="REPLICATION FACTOR C / DNA POLYMERASE III GAMMA-TAU SUBUNIT"/>
    <property type="match status" value="1"/>
</dbReference>
<dbReference type="PANTHER" id="PTHR11669:SF20">
    <property type="entry name" value="REPLICATION FACTOR C SUBUNIT 4"/>
    <property type="match status" value="1"/>
</dbReference>
<name>A0A6C0ES80_9ZZZZ</name>
<organism evidence="5">
    <name type="scientific">viral metagenome</name>
    <dbReference type="NCBI Taxonomy" id="1070528"/>
    <lineage>
        <taxon>unclassified sequences</taxon>
        <taxon>metagenomes</taxon>
        <taxon>organismal metagenomes</taxon>
    </lineage>
</organism>
<keyword evidence="1" id="KW-0235">DNA replication</keyword>
<dbReference type="GO" id="GO:0003689">
    <property type="term" value="F:DNA clamp loader activity"/>
    <property type="evidence" value="ECO:0007669"/>
    <property type="project" value="TreeGrafter"/>
</dbReference>
<dbReference type="AlphaFoldDB" id="A0A6C0ES80"/>
<evidence type="ECO:0000313" key="5">
    <source>
        <dbReference type="EMBL" id="QHT32044.1"/>
    </source>
</evidence>
<protein>
    <recommendedName>
        <fullName evidence="4">AAA+ ATPase domain-containing protein</fullName>
    </recommendedName>
</protein>
<dbReference type="GO" id="GO:0005663">
    <property type="term" value="C:DNA replication factor C complex"/>
    <property type="evidence" value="ECO:0007669"/>
    <property type="project" value="TreeGrafter"/>
</dbReference>
<evidence type="ECO:0000256" key="2">
    <source>
        <dbReference type="ARBA" id="ARBA00022741"/>
    </source>
</evidence>
<dbReference type="GO" id="GO:0006281">
    <property type="term" value="P:DNA repair"/>
    <property type="evidence" value="ECO:0007669"/>
    <property type="project" value="TreeGrafter"/>
</dbReference>